<keyword evidence="5" id="KW-0862">Zinc</keyword>
<dbReference type="AlphaFoldDB" id="A0A8C4R7Y8"/>
<dbReference type="GO" id="GO:0005634">
    <property type="term" value="C:nucleus"/>
    <property type="evidence" value="ECO:0007669"/>
    <property type="project" value="UniProtKB-SubCell"/>
</dbReference>
<evidence type="ECO:0000259" key="12">
    <source>
        <dbReference type="PROSITE" id="PS50157"/>
    </source>
</evidence>
<keyword evidence="2" id="KW-0479">Metal-binding</keyword>
<dbReference type="GO" id="GO:0008270">
    <property type="term" value="F:zinc ion binding"/>
    <property type="evidence" value="ECO:0007669"/>
    <property type="project" value="UniProtKB-KW"/>
</dbReference>
<feature type="compositionally biased region" description="Polar residues" evidence="11">
    <location>
        <begin position="226"/>
        <end position="246"/>
    </location>
</feature>
<evidence type="ECO:0000256" key="9">
    <source>
        <dbReference type="ARBA" id="ARBA00023242"/>
    </source>
</evidence>
<feature type="domain" description="C2H2-type" evidence="12">
    <location>
        <begin position="61"/>
        <end position="88"/>
    </location>
</feature>
<dbReference type="GeneTree" id="ENSGT00840000129970"/>
<protein>
    <submittedName>
        <fullName evidence="13">E4F transcription factor 1</fullName>
    </submittedName>
</protein>
<feature type="region of interest" description="Disordered" evidence="11">
    <location>
        <begin position="184"/>
        <end position="253"/>
    </location>
</feature>
<dbReference type="PANTHER" id="PTHR24394:SF48">
    <property type="entry name" value="ZINC FINGER PROTEIN 771"/>
    <property type="match status" value="1"/>
</dbReference>
<feature type="domain" description="C2H2-type" evidence="12">
    <location>
        <begin position="33"/>
        <end position="60"/>
    </location>
</feature>
<dbReference type="PROSITE" id="PS50157">
    <property type="entry name" value="ZINC_FINGER_C2H2_2"/>
    <property type="match status" value="9"/>
</dbReference>
<proteinExistence type="predicted"/>
<keyword evidence="3" id="KW-0677">Repeat</keyword>
<dbReference type="FunFam" id="3.30.160.60:FF:000145">
    <property type="entry name" value="Zinc finger protein 574"/>
    <property type="match status" value="2"/>
</dbReference>
<dbReference type="SUPFAM" id="SSF57667">
    <property type="entry name" value="beta-beta-alpha zinc fingers"/>
    <property type="match status" value="5"/>
</dbReference>
<dbReference type="PANTHER" id="PTHR24394">
    <property type="entry name" value="ZINC FINGER PROTEIN"/>
    <property type="match status" value="1"/>
</dbReference>
<evidence type="ECO:0000256" key="4">
    <source>
        <dbReference type="ARBA" id="ARBA00022771"/>
    </source>
</evidence>
<organism evidence="13 14">
    <name type="scientific">Eptatretus burgeri</name>
    <name type="common">Inshore hagfish</name>
    <dbReference type="NCBI Taxonomy" id="7764"/>
    <lineage>
        <taxon>Eukaryota</taxon>
        <taxon>Metazoa</taxon>
        <taxon>Chordata</taxon>
        <taxon>Craniata</taxon>
        <taxon>Vertebrata</taxon>
        <taxon>Cyclostomata</taxon>
        <taxon>Myxini</taxon>
        <taxon>Myxiniformes</taxon>
        <taxon>Myxinidae</taxon>
        <taxon>Eptatretinae</taxon>
        <taxon>Eptatretus</taxon>
    </lineage>
</organism>
<dbReference type="Ensembl" id="ENSEBUT00000027266.1">
    <property type="protein sequence ID" value="ENSEBUP00000026690.1"/>
    <property type="gene ID" value="ENSEBUG00000016435.1"/>
</dbReference>
<feature type="domain" description="C2H2-type" evidence="12">
    <location>
        <begin position="416"/>
        <end position="443"/>
    </location>
</feature>
<feature type="domain" description="C2H2-type" evidence="12">
    <location>
        <begin position="444"/>
        <end position="468"/>
    </location>
</feature>
<feature type="domain" description="C2H2-type" evidence="12">
    <location>
        <begin position="332"/>
        <end position="359"/>
    </location>
</feature>
<dbReference type="FunFam" id="3.30.160.60:FF:000710">
    <property type="entry name" value="Zinc finger protein 768"/>
    <property type="match status" value="1"/>
</dbReference>
<keyword evidence="6" id="KW-0805">Transcription regulation</keyword>
<dbReference type="Pfam" id="PF13912">
    <property type="entry name" value="zf-C2H2_6"/>
    <property type="match status" value="2"/>
</dbReference>
<evidence type="ECO:0000256" key="7">
    <source>
        <dbReference type="ARBA" id="ARBA00023125"/>
    </source>
</evidence>
<feature type="domain" description="C2H2-type" evidence="12">
    <location>
        <begin position="360"/>
        <end position="387"/>
    </location>
</feature>
<dbReference type="Pfam" id="PF00096">
    <property type="entry name" value="zf-C2H2"/>
    <property type="match status" value="4"/>
</dbReference>
<feature type="domain" description="C2H2-type" evidence="12">
    <location>
        <begin position="304"/>
        <end position="331"/>
    </location>
</feature>
<dbReference type="Gene3D" id="3.30.160.60">
    <property type="entry name" value="Classic Zinc Finger"/>
    <property type="match status" value="7"/>
</dbReference>
<reference evidence="13" key="1">
    <citation type="submission" date="2025-08" db="UniProtKB">
        <authorList>
            <consortium name="Ensembl"/>
        </authorList>
    </citation>
    <scope>IDENTIFICATION</scope>
</reference>
<keyword evidence="7" id="KW-0238">DNA-binding</keyword>
<feature type="domain" description="C2H2-type" evidence="12">
    <location>
        <begin position="388"/>
        <end position="415"/>
    </location>
</feature>
<dbReference type="Proteomes" id="UP000694388">
    <property type="component" value="Unplaced"/>
</dbReference>
<evidence type="ECO:0000256" key="5">
    <source>
        <dbReference type="ARBA" id="ARBA00022833"/>
    </source>
</evidence>
<evidence type="ECO:0000256" key="6">
    <source>
        <dbReference type="ARBA" id="ARBA00023015"/>
    </source>
</evidence>
<evidence type="ECO:0000256" key="2">
    <source>
        <dbReference type="ARBA" id="ARBA00022723"/>
    </source>
</evidence>
<dbReference type="SMART" id="SM00355">
    <property type="entry name" value="ZnF_C2H2"/>
    <property type="match status" value="9"/>
</dbReference>
<keyword evidence="8" id="KW-0804">Transcription</keyword>
<evidence type="ECO:0000256" key="10">
    <source>
        <dbReference type="PROSITE-ProRule" id="PRU00042"/>
    </source>
</evidence>
<accession>A0A8C4R7Y8</accession>
<evidence type="ECO:0000313" key="14">
    <source>
        <dbReference type="Proteomes" id="UP000694388"/>
    </source>
</evidence>
<dbReference type="GO" id="GO:0000981">
    <property type="term" value="F:DNA-binding transcription factor activity, RNA polymerase II-specific"/>
    <property type="evidence" value="ECO:0007669"/>
    <property type="project" value="TreeGrafter"/>
</dbReference>
<sequence length="727" mass="80295">MAKPAGHGNHVTAEGDAEKSVLPALFMSSDGRYICHICQKTFKTEIILKTHMSTHSKRKPFRCKICDIQFRMKGSLERHNRRHTDERPYVCKQCGLAFRESGALTRHLKSRMPCYKRPFYRQLSFWAMQGQNTQYTTGKMERMLSIVEKPADGAANAVLQVLDDSAGKDLAILQPLGLCNKMANQDQEEEEEEEEVRKPAHEVEVGQTGSTLEQLDKELTKGEVSGNDQTTSAVPETGSTHTQETSPVVGEDVSVDRIVTTAMRMEVVPGYGTQFDSAENANDVTTQGTLKPMSNGTKEAKGQHWCEHCQQNFERLSSACVHIKSHEVTKEHRCQNCNKVFNTAHLLQKHSKAHLSERRFCCGECGKLCRSLNQVKEHMRVHSDLRPHVCSICNKAFKTKNALMVHERTHREDKPYTCFECPAVFREKASLVRHSRVHTGERPFHCGKCGRGFTEHGTLNRHLRAKGGCGIGSRIAHWDKQAIRQLGCISGDGPVPESDGIDLKSPEDDPSAMLVEFSSVVASTQEYIVETTQQEALTDTACVQEVQMDSELLEVVHQIVSQVHPDSAHQIIVQSVSPSQSSLGALSACNSLSTNVHSSIPTSDEVATPGSDLIMPFKPQEVIGEAEIVGRENQAAVVALHGANMAVMTDTTAEEIIVISNDCKAVERQVKESGGLTVLKTKEESGLAILAEDKASAELYVVALCSDDENAIIESQNNNEEKIESKA</sequence>
<dbReference type="InterPro" id="IPR036236">
    <property type="entry name" value="Znf_C2H2_sf"/>
</dbReference>
<dbReference type="PROSITE" id="PS00028">
    <property type="entry name" value="ZINC_FINGER_C2H2_1"/>
    <property type="match status" value="7"/>
</dbReference>
<dbReference type="GO" id="GO:0045944">
    <property type="term" value="P:positive regulation of transcription by RNA polymerase II"/>
    <property type="evidence" value="ECO:0007669"/>
    <property type="project" value="UniProtKB-ARBA"/>
</dbReference>
<comment type="subcellular location">
    <subcellularLocation>
        <location evidence="1">Nucleus</location>
    </subcellularLocation>
</comment>
<evidence type="ECO:0000256" key="8">
    <source>
        <dbReference type="ARBA" id="ARBA00023163"/>
    </source>
</evidence>
<dbReference type="GO" id="GO:0003677">
    <property type="term" value="F:DNA binding"/>
    <property type="evidence" value="ECO:0007669"/>
    <property type="project" value="UniProtKB-KW"/>
</dbReference>
<name>A0A8C4R7Y8_EPTBU</name>
<keyword evidence="14" id="KW-1185">Reference proteome</keyword>
<evidence type="ECO:0000256" key="11">
    <source>
        <dbReference type="SAM" id="MobiDB-lite"/>
    </source>
</evidence>
<evidence type="ECO:0000256" key="1">
    <source>
        <dbReference type="ARBA" id="ARBA00004123"/>
    </source>
</evidence>
<dbReference type="OMA" id="SAMCARR"/>
<keyword evidence="9" id="KW-0539">Nucleus</keyword>
<feature type="domain" description="C2H2-type" evidence="12">
    <location>
        <begin position="89"/>
        <end position="118"/>
    </location>
</feature>
<dbReference type="FunFam" id="3.30.160.60:FF:001557">
    <property type="entry name" value="Transcription factor E4F1"/>
    <property type="match status" value="1"/>
</dbReference>
<keyword evidence="4 10" id="KW-0863">Zinc-finger</keyword>
<evidence type="ECO:0000256" key="3">
    <source>
        <dbReference type="ARBA" id="ARBA00022737"/>
    </source>
</evidence>
<evidence type="ECO:0000313" key="13">
    <source>
        <dbReference type="Ensembl" id="ENSEBUP00000026690.1"/>
    </source>
</evidence>
<reference evidence="13" key="2">
    <citation type="submission" date="2025-09" db="UniProtKB">
        <authorList>
            <consortium name="Ensembl"/>
        </authorList>
    </citation>
    <scope>IDENTIFICATION</scope>
</reference>
<dbReference type="InterPro" id="IPR013087">
    <property type="entry name" value="Znf_C2H2_type"/>
</dbReference>
<dbReference type="FunFam" id="3.30.160.60:FF:002343">
    <property type="entry name" value="Zinc finger protein 33A"/>
    <property type="match status" value="1"/>
</dbReference>
<feature type="compositionally biased region" description="Basic and acidic residues" evidence="11">
    <location>
        <begin position="195"/>
        <end position="204"/>
    </location>
</feature>